<dbReference type="Proteomes" id="UP000000683">
    <property type="component" value="Chromosome"/>
</dbReference>
<protein>
    <submittedName>
        <fullName evidence="5">AraC family transcriptional regulator</fullName>
    </submittedName>
</protein>
<dbReference type="InterPro" id="IPR009057">
    <property type="entry name" value="Homeodomain-like_sf"/>
</dbReference>
<keyword evidence="3" id="KW-0804">Transcription</keyword>
<dbReference type="InterPro" id="IPR018060">
    <property type="entry name" value="HTH_AraC"/>
</dbReference>
<dbReference type="RefSeq" id="WP_013783170.1">
    <property type="nucleotide sequence ID" value="NC_015554.1"/>
</dbReference>
<dbReference type="eggNOG" id="COG2207">
    <property type="taxonomic scope" value="Bacteria"/>
</dbReference>
<evidence type="ECO:0000256" key="3">
    <source>
        <dbReference type="ARBA" id="ARBA00023163"/>
    </source>
</evidence>
<dbReference type="GO" id="GO:0003700">
    <property type="term" value="F:DNA-binding transcription factor activity"/>
    <property type="evidence" value="ECO:0007669"/>
    <property type="project" value="InterPro"/>
</dbReference>
<dbReference type="HOGENOM" id="CLU_1912645_0_0_6"/>
<dbReference type="AlphaFoldDB" id="F5ZBZ0"/>
<feature type="domain" description="HTH araC/xylS-type" evidence="4">
    <location>
        <begin position="21"/>
        <end position="122"/>
    </location>
</feature>
<evidence type="ECO:0000256" key="1">
    <source>
        <dbReference type="ARBA" id="ARBA00023015"/>
    </source>
</evidence>
<evidence type="ECO:0000313" key="6">
    <source>
        <dbReference type="Proteomes" id="UP000000683"/>
    </source>
</evidence>
<keyword evidence="1" id="KW-0805">Transcription regulation</keyword>
<dbReference type="KEGG" id="alt:ambt_03380"/>
<evidence type="ECO:0000256" key="2">
    <source>
        <dbReference type="ARBA" id="ARBA00023125"/>
    </source>
</evidence>
<dbReference type="Gene3D" id="1.10.10.60">
    <property type="entry name" value="Homeodomain-like"/>
    <property type="match status" value="1"/>
</dbReference>
<sequence>MKSCEVNGAERKIRFMVKFEQQLNCEIDRRAVSHDICDIRVSDMANALNMDVSTLRRLCQKHYGKSPKACIDTLRIAEARKLLLVGERPSTIADKLGFYEHKTFSTLFKKYEGVSPVIFTQNDNAKAFAAYR</sequence>
<gene>
    <name evidence="5" type="ordered locus">ambt_03380</name>
</gene>
<name>F5ZBZ0_ALTNA</name>
<reference evidence="5 6" key="1">
    <citation type="journal article" date="2011" name="J. Bacteriol.">
        <title>Complete genome sequence of the polycyclic aromatic hydrocarbon-degrading bacterium Alteromonas sp. strain SN2.</title>
        <authorList>
            <person name="Jin H.M."/>
            <person name="Jeong H."/>
            <person name="Moon E.J."/>
            <person name="Math R.K."/>
            <person name="Lee K."/>
            <person name="Kim H.J."/>
            <person name="Jeon C.O."/>
            <person name="Oh T.K."/>
            <person name="Kim J.F."/>
        </authorList>
    </citation>
    <scope>NUCLEOTIDE SEQUENCE [LARGE SCALE GENOMIC DNA]</scope>
    <source>
        <strain evidence="6">JCM 17741 / KACC 18427 / KCTC 11700BP / SN2</strain>
    </source>
</reference>
<keyword evidence="6" id="KW-1185">Reference proteome</keyword>
<dbReference type="PROSITE" id="PS01124">
    <property type="entry name" value="HTH_ARAC_FAMILY_2"/>
    <property type="match status" value="1"/>
</dbReference>
<accession>F5ZBZ0</accession>
<dbReference type="OrthoDB" id="6335239at2"/>
<organism evidence="5 6">
    <name type="scientific">Alteromonas naphthalenivorans</name>
    <dbReference type="NCBI Taxonomy" id="715451"/>
    <lineage>
        <taxon>Bacteria</taxon>
        <taxon>Pseudomonadati</taxon>
        <taxon>Pseudomonadota</taxon>
        <taxon>Gammaproteobacteria</taxon>
        <taxon>Alteromonadales</taxon>
        <taxon>Alteromonadaceae</taxon>
        <taxon>Alteromonas/Salinimonas group</taxon>
        <taxon>Alteromonas</taxon>
    </lineage>
</organism>
<dbReference type="GO" id="GO:0043565">
    <property type="term" value="F:sequence-specific DNA binding"/>
    <property type="evidence" value="ECO:0007669"/>
    <property type="project" value="InterPro"/>
</dbReference>
<dbReference type="PANTHER" id="PTHR43280:SF28">
    <property type="entry name" value="HTH-TYPE TRANSCRIPTIONAL ACTIVATOR RHAS"/>
    <property type="match status" value="1"/>
</dbReference>
<keyword evidence="2" id="KW-0238">DNA-binding</keyword>
<dbReference type="SUPFAM" id="SSF46689">
    <property type="entry name" value="Homeodomain-like"/>
    <property type="match status" value="1"/>
</dbReference>
<evidence type="ECO:0000313" key="5">
    <source>
        <dbReference type="EMBL" id="AEF02228.1"/>
    </source>
</evidence>
<dbReference type="PANTHER" id="PTHR43280">
    <property type="entry name" value="ARAC-FAMILY TRANSCRIPTIONAL REGULATOR"/>
    <property type="match status" value="1"/>
</dbReference>
<evidence type="ECO:0000259" key="4">
    <source>
        <dbReference type="PROSITE" id="PS01124"/>
    </source>
</evidence>
<dbReference type="Pfam" id="PF12833">
    <property type="entry name" value="HTH_18"/>
    <property type="match status" value="1"/>
</dbReference>
<proteinExistence type="predicted"/>
<dbReference type="EMBL" id="CP002339">
    <property type="protein sequence ID" value="AEF02228.1"/>
    <property type="molecule type" value="Genomic_DNA"/>
</dbReference>
<dbReference type="SMART" id="SM00342">
    <property type="entry name" value="HTH_ARAC"/>
    <property type="match status" value="1"/>
</dbReference>